<dbReference type="Proteomes" id="UP001174936">
    <property type="component" value="Unassembled WGS sequence"/>
</dbReference>
<keyword evidence="3" id="KW-1185">Reference proteome</keyword>
<proteinExistence type="predicted"/>
<feature type="region of interest" description="Disordered" evidence="1">
    <location>
        <begin position="1"/>
        <end position="73"/>
    </location>
</feature>
<dbReference type="EMBL" id="JAULSV010000005">
    <property type="protein sequence ID" value="KAK0643376.1"/>
    <property type="molecule type" value="Genomic_DNA"/>
</dbReference>
<protein>
    <submittedName>
        <fullName evidence="2">Uncharacterized protein</fullName>
    </submittedName>
</protein>
<comment type="caution">
    <text evidence="2">The sequence shown here is derived from an EMBL/GenBank/DDBJ whole genome shotgun (WGS) entry which is preliminary data.</text>
</comment>
<evidence type="ECO:0000313" key="2">
    <source>
        <dbReference type="EMBL" id="KAK0643376.1"/>
    </source>
</evidence>
<evidence type="ECO:0000256" key="1">
    <source>
        <dbReference type="SAM" id="MobiDB-lite"/>
    </source>
</evidence>
<gene>
    <name evidence="2" type="ORF">B0T16DRAFT_180839</name>
</gene>
<reference evidence="2" key="1">
    <citation type="submission" date="2023-06" db="EMBL/GenBank/DDBJ databases">
        <title>Genome-scale phylogeny and comparative genomics of the fungal order Sordariales.</title>
        <authorList>
            <consortium name="Lawrence Berkeley National Laboratory"/>
            <person name="Hensen N."/>
            <person name="Bonometti L."/>
            <person name="Westerberg I."/>
            <person name="Brannstrom I.O."/>
            <person name="Guillou S."/>
            <person name="Cros-Aarteil S."/>
            <person name="Calhoun S."/>
            <person name="Haridas S."/>
            <person name="Kuo A."/>
            <person name="Mondo S."/>
            <person name="Pangilinan J."/>
            <person name="Riley R."/>
            <person name="Labutti K."/>
            <person name="Andreopoulos B."/>
            <person name="Lipzen A."/>
            <person name="Chen C."/>
            <person name="Yanf M."/>
            <person name="Daum C."/>
            <person name="Ng V."/>
            <person name="Clum A."/>
            <person name="Steindorff A."/>
            <person name="Ohm R."/>
            <person name="Martin F."/>
            <person name="Silar P."/>
            <person name="Natvig D."/>
            <person name="Lalanne C."/>
            <person name="Gautier V."/>
            <person name="Ament-Velasquez S.L."/>
            <person name="Kruys A."/>
            <person name="Hutchinson M.I."/>
            <person name="Powell A.J."/>
            <person name="Barry K."/>
            <person name="Miller A.N."/>
            <person name="Grigoriev I.V."/>
            <person name="Debuchy R."/>
            <person name="Gladieux P."/>
            <person name="Thoren M.H."/>
            <person name="Johannesson H."/>
        </authorList>
    </citation>
    <scope>NUCLEOTIDE SEQUENCE</scope>
    <source>
        <strain evidence="2">SMH2532-1</strain>
    </source>
</reference>
<sequence length="73" mass="8175">MRYMSAATVRPDGSSQYLRRSRAHEPQGRGGRVTTRREPASRNSSQPIATHPRISRRARFSTLEAVKPPVTDA</sequence>
<organism evidence="2 3">
    <name type="scientific">Cercophora newfieldiana</name>
    <dbReference type="NCBI Taxonomy" id="92897"/>
    <lineage>
        <taxon>Eukaryota</taxon>
        <taxon>Fungi</taxon>
        <taxon>Dikarya</taxon>
        <taxon>Ascomycota</taxon>
        <taxon>Pezizomycotina</taxon>
        <taxon>Sordariomycetes</taxon>
        <taxon>Sordariomycetidae</taxon>
        <taxon>Sordariales</taxon>
        <taxon>Lasiosphaeriaceae</taxon>
        <taxon>Cercophora</taxon>
    </lineage>
</organism>
<name>A0AA39Y1H0_9PEZI</name>
<evidence type="ECO:0000313" key="3">
    <source>
        <dbReference type="Proteomes" id="UP001174936"/>
    </source>
</evidence>
<accession>A0AA39Y1H0</accession>
<dbReference type="AlphaFoldDB" id="A0AA39Y1H0"/>